<sequence>MDQTAMARKAFAHDAVVAMRDDASPNALGGAITKALCGSWDHQPPCPLAPHHVSSTPAGGLVAVRVVFATEPSHEQRVRTLIGDALAAGRLDVPDGGIARWELRSATASSVRTDEHDLAAHLVEH</sequence>
<reference evidence="1" key="1">
    <citation type="submission" date="2022-08" db="EMBL/GenBank/DDBJ databases">
        <title>Whole genome sequencing of non-tuberculosis mycobacteria type-strains.</title>
        <authorList>
            <person name="Igarashi Y."/>
            <person name="Osugi A."/>
            <person name="Mitarai S."/>
        </authorList>
    </citation>
    <scope>NUCLEOTIDE SEQUENCE</scope>
    <source>
        <strain evidence="1">DSM 45127</strain>
    </source>
</reference>
<keyword evidence="2" id="KW-1185">Reference proteome</keyword>
<proteinExistence type="predicted"/>
<gene>
    <name evidence="1" type="ORF">MKK62_00710</name>
</gene>
<evidence type="ECO:0000313" key="1">
    <source>
        <dbReference type="EMBL" id="UMB69925.1"/>
    </source>
</evidence>
<dbReference type="EMBL" id="CP092488">
    <property type="protein sequence ID" value="UMB69925.1"/>
    <property type="molecule type" value="Genomic_DNA"/>
</dbReference>
<name>A0ABY3VKI7_9MYCO</name>
<organism evidence="1 2">
    <name type="scientific">Mycobacterium paraterrae</name>
    <dbReference type="NCBI Taxonomy" id="577492"/>
    <lineage>
        <taxon>Bacteria</taxon>
        <taxon>Bacillati</taxon>
        <taxon>Actinomycetota</taxon>
        <taxon>Actinomycetes</taxon>
        <taxon>Mycobacteriales</taxon>
        <taxon>Mycobacteriaceae</taxon>
        <taxon>Mycobacterium</taxon>
    </lineage>
</organism>
<protein>
    <submittedName>
        <fullName evidence="1">Uncharacterized protein</fullName>
    </submittedName>
</protein>
<evidence type="ECO:0000313" key="2">
    <source>
        <dbReference type="Proteomes" id="UP001055336"/>
    </source>
</evidence>
<accession>A0ABY3VKI7</accession>
<dbReference type="RefSeq" id="WP_240261655.1">
    <property type="nucleotide sequence ID" value="NZ_CP092488.2"/>
</dbReference>
<dbReference type="Proteomes" id="UP001055336">
    <property type="component" value="Chromosome"/>
</dbReference>